<dbReference type="OrthoDB" id="4925145at2759"/>
<dbReference type="InterPro" id="IPR053185">
    <property type="entry name" value="SET_domain_protein"/>
</dbReference>
<evidence type="ECO:0000313" key="4">
    <source>
        <dbReference type="Proteomes" id="UP000076874"/>
    </source>
</evidence>
<dbReference type="InterPro" id="IPR046341">
    <property type="entry name" value="SET_dom_sf"/>
</dbReference>
<dbReference type="Gene3D" id="2.170.270.10">
    <property type="entry name" value="SET domain"/>
    <property type="match status" value="1"/>
</dbReference>
<accession>A0A167QAR9</accession>
<feature type="compositionally biased region" description="Basic and acidic residues" evidence="1">
    <location>
        <begin position="82"/>
        <end position="102"/>
    </location>
</feature>
<feature type="region of interest" description="Disordered" evidence="1">
    <location>
        <begin position="72"/>
        <end position="152"/>
    </location>
</feature>
<protein>
    <recommendedName>
        <fullName evidence="5">SET domain-containing protein</fullName>
    </recommendedName>
</protein>
<evidence type="ECO:0000313" key="3">
    <source>
        <dbReference type="EMBL" id="OAA57463.1"/>
    </source>
</evidence>
<dbReference type="STRING" id="1081102.A0A167QAR9"/>
<feature type="signal peptide" evidence="2">
    <location>
        <begin position="1"/>
        <end position="27"/>
    </location>
</feature>
<gene>
    <name evidence="3" type="ORF">SPI_07122</name>
</gene>
<feature type="compositionally biased region" description="Acidic residues" evidence="1">
    <location>
        <begin position="103"/>
        <end position="113"/>
    </location>
</feature>
<sequence length="499" mass="53505">MIGGRTLSGRSLMFFFLFVCHEDVAAAGSNTDAHEAGSLSSLLRRPQLCRAISPAFATFETAVCLASSSVNSSRTPAFRSPSQERPEADQHDGANKEDRGASDDDDDDADEIDAAATAAANGSEPATDNPDQQSHEAGPQLPQPWRQGNCQTDDKEGVTFCAFVHPSFSNGQGLAVVTTAERLRAIAARPVFVTNDSTSGEWPPPYDAASAASAPLGIAWRAEAIPGKDIGVVAARTIRRGERVMARTPAVMVDGHAVDALTVAAFTALLNDGAQRLPADHSAHFYSLSTNYGAVAGPEGGGGGGHAAYQIFATNAFRTGLGDGEPDLHSVFRTHEERRAKLHRHWGFNCTCARCAQQPHLRAESDDRVQSIRALLTELDNYGMAATEGNDTTVKTPAAAAAGTPAKAELLVLLFELEGLHARMHEAYYRLAVEWNGVGDAWRAAQAARRCLDRGLLVRGPDQFFVRSMRELLADPTTHWSWEFRTKGVGRRRGETGAD</sequence>
<organism evidence="3 4">
    <name type="scientific">Niveomyces insectorum RCEF 264</name>
    <dbReference type="NCBI Taxonomy" id="1081102"/>
    <lineage>
        <taxon>Eukaryota</taxon>
        <taxon>Fungi</taxon>
        <taxon>Dikarya</taxon>
        <taxon>Ascomycota</taxon>
        <taxon>Pezizomycotina</taxon>
        <taxon>Sordariomycetes</taxon>
        <taxon>Hypocreomycetidae</taxon>
        <taxon>Hypocreales</taxon>
        <taxon>Cordycipitaceae</taxon>
        <taxon>Niveomyces</taxon>
    </lineage>
</organism>
<keyword evidence="2" id="KW-0732">Signal</keyword>
<feature type="chain" id="PRO_5007891453" description="SET domain-containing protein" evidence="2">
    <location>
        <begin position="28"/>
        <end position="499"/>
    </location>
</feature>
<dbReference type="Proteomes" id="UP000076874">
    <property type="component" value="Unassembled WGS sequence"/>
</dbReference>
<reference evidence="3 4" key="1">
    <citation type="journal article" date="2016" name="Genome Biol. Evol.">
        <title>Divergent and convergent evolution of fungal pathogenicity.</title>
        <authorList>
            <person name="Shang Y."/>
            <person name="Xiao G."/>
            <person name="Zheng P."/>
            <person name="Cen K."/>
            <person name="Zhan S."/>
            <person name="Wang C."/>
        </authorList>
    </citation>
    <scope>NUCLEOTIDE SEQUENCE [LARGE SCALE GENOMIC DNA]</scope>
    <source>
        <strain evidence="3 4">RCEF 264</strain>
    </source>
</reference>
<evidence type="ECO:0000256" key="1">
    <source>
        <dbReference type="SAM" id="MobiDB-lite"/>
    </source>
</evidence>
<dbReference type="PANTHER" id="PTHR47332">
    <property type="entry name" value="SET DOMAIN-CONTAINING PROTEIN 5"/>
    <property type="match status" value="1"/>
</dbReference>
<dbReference type="EMBL" id="AZHD01000014">
    <property type="protein sequence ID" value="OAA57463.1"/>
    <property type="molecule type" value="Genomic_DNA"/>
</dbReference>
<dbReference type="PANTHER" id="PTHR47332:SF6">
    <property type="entry name" value="SET DOMAIN-CONTAINING PROTEIN"/>
    <property type="match status" value="1"/>
</dbReference>
<keyword evidence="4" id="KW-1185">Reference proteome</keyword>
<dbReference type="AlphaFoldDB" id="A0A167QAR9"/>
<evidence type="ECO:0000256" key="2">
    <source>
        <dbReference type="SAM" id="SignalP"/>
    </source>
</evidence>
<evidence type="ECO:0008006" key="5">
    <source>
        <dbReference type="Google" id="ProtNLM"/>
    </source>
</evidence>
<comment type="caution">
    <text evidence="3">The sequence shown here is derived from an EMBL/GenBank/DDBJ whole genome shotgun (WGS) entry which is preliminary data.</text>
</comment>
<feature type="compositionally biased region" description="Polar residues" evidence="1">
    <location>
        <begin position="72"/>
        <end position="81"/>
    </location>
</feature>
<name>A0A167QAR9_9HYPO</name>
<proteinExistence type="predicted"/>